<comment type="caution">
    <text evidence="2">The sequence shown here is derived from an EMBL/GenBank/DDBJ whole genome shotgun (WGS) entry which is preliminary data.</text>
</comment>
<dbReference type="PANTHER" id="PTHR12110:SF21">
    <property type="entry name" value="XYLOSE ISOMERASE-LIKE TIM BARREL DOMAIN-CONTAINING PROTEIN"/>
    <property type="match status" value="1"/>
</dbReference>
<gene>
    <name evidence="2" type="ORF">BDZ31_004094</name>
</gene>
<dbReference type="InterPro" id="IPR036237">
    <property type="entry name" value="Xyl_isomerase-like_sf"/>
</dbReference>
<dbReference type="AlphaFoldDB" id="A0A840IK11"/>
<dbReference type="Gene3D" id="3.20.20.150">
    <property type="entry name" value="Divalent-metal-dependent TIM barrel enzymes"/>
    <property type="match status" value="1"/>
</dbReference>
<organism evidence="2 3">
    <name type="scientific">Conexibacter arvalis</name>
    <dbReference type="NCBI Taxonomy" id="912552"/>
    <lineage>
        <taxon>Bacteria</taxon>
        <taxon>Bacillati</taxon>
        <taxon>Actinomycetota</taxon>
        <taxon>Thermoleophilia</taxon>
        <taxon>Solirubrobacterales</taxon>
        <taxon>Conexibacteraceae</taxon>
        <taxon>Conexibacter</taxon>
    </lineage>
</organism>
<evidence type="ECO:0000259" key="1">
    <source>
        <dbReference type="Pfam" id="PF01261"/>
    </source>
</evidence>
<evidence type="ECO:0000313" key="2">
    <source>
        <dbReference type="EMBL" id="MBB4664483.1"/>
    </source>
</evidence>
<feature type="domain" description="Xylose isomerase-like TIM barrel" evidence="1">
    <location>
        <begin position="43"/>
        <end position="304"/>
    </location>
</feature>
<reference evidence="2 3" key="1">
    <citation type="submission" date="2020-08" db="EMBL/GenBank/DDBJ databases">
        <title>Genomic Encyclopedia of Archaeal and Bacterial Type Strains, Phase II (KMG-II): from individual species to whole genera.</title>
        <authorList>
            <person name="Goeker M."/>
        </authorList>
    </citation>
    <scope>NUCLEOTIDE SEQUENCE [LARGE SCALE GENOMIC DNA]</scope>
    <source>
        <strain evidence="2 3">DSM 23288</strain>
    </source>
</reference>
<sequence length="319" mass="34418">MSDVAIQRHRERASEPLGGVARLGGRLGLDVPREGWPTAPGLKRLEACGYGWVQLHAPPVEMLADPVSVRRHADCLRAVLAPTSLRVVLHAPDDLRLGMPPHDRAFEGLLDCAVRVAANIVVCHAGCFPLAEGVAADRVEDRRLAEERSLRRAAARAERVGVAIAVENLAPAYPVPPARRELAHSVTWVHELVRRLDSPAVGLALDLGHAHLTAQLDAEARDRRDGGSLTEAVAAALDEVVLFHVHDNLGARRGPGTPPGIVPLRLDLHLPPGRGTLPWRALAPLLRTHDAPLLMEIATSHRPDPLRLATVSAELLTRS</sequence>
<keyword evidence="3" id="KW-1185">Reference proteome</keyword>
<dbReference type="RefSeq" id="WP_183344561.1">
    <property type="nucleotide sequence ID" value="NZ_JACHNU010000007.1"/>
</dbReference>
<dbReference type="GO" id="GO:0016853">
    <property type="term" value="F:isomerase activity"/>
    <property type="evidence" value="ECO:0007669"/>
    <property type="project" value="UniProtKB-KW"/>
</dbReference>
<keyword evidence="2" id="KW-0413">Isomerase</keyword>
<evidence type="ECO:0000313" key="3">
    <source>
        <dbReference type="Proteomes" id="UP000585272"/>
    </source>
</evidence>
<protein>
    <submittedName>
        <fullName evidence="2">Sugar phosphate isomerase/epimerase</fullName>
    </submittedName>
</protein>
<accession>A0A840IK11</accession>
<dbReference type="Proteomes" id="UP000585272">
    <property type="component" value="Unassembled WGS sequence"/>
</dbReference>
<dbReference type="InterPro" id="IPR013022">
    <property type="entry name" value="Xyl_isomerase-like_TIM-brl"/>
</dbReference>
<dbReference type="SUPFAM" id="SSF51658">
    <property type="entry name" value="Xylose isomerase-like"/>
    <property type="match status" value="1"/>
</dbReference>
<dbReference type="Pfam" id="PF01261">
    <property type="entry name" value="AP_endonuc_2"/>
    <property type="match status" value="1"/>
</dbReference>
<proteinExistence type="predicted"/>
<dbReference type="EMBL" id="JACHNU010000007">
    <property type="protein sequence ID" value="MBB4664483.1"/>
    <property type="molecule type" value="Genomic_DNA"/>
</dbReference>
<name>A0A840IK11_9ACTN</name>
<dbReference type="PANTHER" id="PTHR12110">
    <property type="entry name" value="HYDROXYPYRUVATE ISOMERASE"/>
    <property type="match status" value="1"/>
</dbReference>
<dbReference type="InterPro" id="IPR050312">
    <property type="entry name" value="IolE/XylAMocC-like"/>
</dbReference>